<dbReference type="EMBL" id="JADJOT010000012">
    <property type="protein sequence ID" value="MBK7956429.1"/>
    <property type="molecule type" value="Genomic_DNA"/>
</dbReference>
<reference evidence="1 2" key="1">
    <citation type="submission" date="2020-10" db="EMBL/GenBank/DDBJ databases">
        <title>Connecting structure to function with the recovery of over 1000 high-quality activated sludge metagenome-assembled genomes encoding full-length rRNA genes using long-read sequencing.</title>
        <authorList>
            <person name="Singleton C.M."/>
            <person name="Petriglieri F."/>
            <person name="Kristensen J.M."/>
            <person name="Kirkegaard R.H."/>
            <person name="Michaelsen T.Y."/>
            <person name="Andersen M.H."/>
            <person name="Karst S.M."/>
            <person name="Dueholm M.S."/>
            <person name="Nielsen P.H."/>
            <person name="Albertsen M."/>
        </authorList>
    </citation>
    <scope>NUCLEOTIDE SEQUENCE [LARGE SCALE GENOMIC DNA]</scope>
    <source>
        <strain evidence="1">Fred_18-Q3-R57-64_BAT3C.720</strain>
    </source>
</reference>
<evidence type="ECO:0000313" key="2">
    <source>
        <dbReference type="Proteomes" id="UP000706151"/>
    </source>
</evidence>
<dbReference type="Gene3D" id="2.180.10.10">
    <property type="entry name" value="RHS repeat-associated core"/>
    <property type="match status" value="1"/>
</dbReference>
<sequence>MDPEGRLLRMRQPDGAAWRFEYGADGRPRQVSVERGKSVATTRFQEGRLVSIVGPYGDEVKYAYDTAGRVAAATDPAGATAHYEYDAEHHLRLVKLPDGRCVSYVHDKASGRIAEERIGRCAP</sequence>
<dbReference type="InterPro" id="IPR006530">
    <property type="entry name" value="YD"/>
</dbReference>
<gene>
    <name evidence="1" type="ORF">IPK02_22150</name>
</gene>
<proteinExistence type="predicted"/>
<accession>A0A935W6M2</accession>
<dbReference type="AlphaFoldDB" id="A0A935W6M2"/>
<dbReference type="NCBIfam" id="TIGR01643">
    <property type="entry name" value="YD_repeat_2x"/>
    <property type="match status" value="3"/>
</dbReference>
<name>A0A935W6M2_9PROT</name>
<dbReference type="Pfam" id="PF05593">
    <property type="entry name" value="RHS_repeat"/>
    <property type="match status" value="2"/>
</dbReference>
<dbReference type="Proteomes" id="UP000706151">
    <property type="component" value="Unassembled WGS sequence"/>
</dbReference>
<evidence type="ECO:0000313" key="1">
    <source>
        <dbReference type="EMBL" id="MBK7956429.1"/>
    </source>
</evidence>
<dbReference type="InterPro" id="IPR031325">
    <property type="entry name" value="RHS_repeat"/>
</dbReference>
<comment type="caution">
    <text evidence="1">The sequence shown here is derived from an EMBL/GenBank/DDBJ whole genome shotgun (WGS) entry which is preliminary data.</text>
</comment>
<organism evidence="1 2">
    <name type="scientific">Candidatus Accumulibacter affinis</name>
    <dbReference type="NCBI Taxonomy" id="2954384"/>
    <lineage>
        <taxon>Bacteria</taxon>
        <taxon>Pseudomonadati</taxon>
        <taxon>Pseudomonadota</taxon>
        <taxon>Betaproteobacteria</taxon>
        <taxon>Candidatus Accumulibacter</taxon>
    </lineage>
</organism>
<protein>
    <submittedName>
        <fullName evidence="1">RHS repeat protein</fullName>
    </submittedName>
</protein>